<name>A0AA47MTW1_MERPO</name>
<dbReference type="Proteomes" id="UP001174136">
    <property type="component" value="Unassembled WGS sequence"/>
</dbReference>
<protein>
    <submittedName>
        <fullName evidence="2">Uncharacterized protein</fullName>
    </submittedName>
</protein>
<reference evidence="2" key="1">
    <citation type="journal article" date="2023" name="Front. Mar. Sci.">
        <title>A new Merluccius polli reference genome to investigate the effects of global change in West African waters.</title>
        <authorList>
            <person name="Mateo J.L."/>
            <person name="Blanco-Fernandez C."/>
            <person name="Garcia-Vazquez E."/>
            <person name="Machado-Schiaffino G."/>
        </authorList>
    </citation>
    <scope>NUCLEOTIDE SEQUENCE</scope>
    <source>
        <strain evidence="2">C29</strain>
        <tissue evidence="2">Fin</tissue>
    </source>
</reference>
<feature type="compositionally biased region" description="Polar residues" evidence="1">
    <location>
        <begin position="360"/>
        <end position="378"/>
    </location>
</feature>
<accession>A0AA47MTW1</accession>
<feature type="region of interest" description="Disordered" evidence="1">
    <location>
        <begin position="581"/>
        <end position="605"/>
    </location>
</feature>
<evidence type="ECO:0000313" key="2">
    <source>
        <dbReference type="EMBL" id="KAK0146085.1"/>
    </source>
</evidence>
<dbReference type="AlphaFoldDB" id="A0AA47MTW1"/>
<sequence>MSPGALNYAADQSVFDPSLAPTASSTPLTQSAPQPTQVVPVEALGALITDLAKKIGDTISANLSTMQQPSTDQTRSSMSQSSSDAGLSQLKVLVQSDTKAPPYFRGDHTDLFSVHEWEDMMNCYLKRVKCDTPAEMYDLIMSRLTGRARDVVKVSLRSRSGLSASDLPLAVFDILKRNFSELSYSSLPMRDFYSTVPRVGESAMDYWIRLNKSIDAADECLRRRGKSVEDPSTEVVMMFINHCPDPSLAMSFQLKAPEQWTAAEVQERLDSHTRRVRRATAQTHHAVGLSAYSQSPVTDSFNPFSSGVSQGASDLPPAATIQPAAESGVQQVVAMFDKVLSLCNASLATGQRVANFQPVSRQPAQRQFNHPRNQQRSGPSACRVCGSSDHSTHAHCRRVEVASDLFYAPVSVGGQATLKGQRDKIIIGSNVIRPLIQELRSDEKYWELIRSRTSDPECEQFLQLLSCITRWSGPELPERVGTVMLRQAVTLAPQQEYLVWGKLPGSAPVSPGSTVIVEPTSSRSAPKDIIVGRVVAPMWGDRWVPMKILNPTMSPVTLRRGAKVADVFPCVAVEDLPISQGVSRPQSGQVHDPASTSDTASSPSQQLKACGLADIDLEGCDVSHEWRERLADLVLTYQDVFSKDKLDSAFNGSLSADDVSSILSSSDDWDSAPRQRAASLADHLTTLTPSGQDVLPSLSLSDLQSHQQRDSVISRVTFYVERKRRPSRRERCNESQLTIRLLRQWEKLTFLNGILYRVNFLPLNDTRNYVDVPLSTPAPSVADVPSLSRRHDTEVAASDTAAAAAEPSLAGSLLNVSEWENGRTASWVHKQSSIGESPAQDGLLAPLHPPPASPVLAAPTGVIDPPPASVLDQPQAFPALLPCPPPACSGSFQRQNVEDGLASRFGRVIRPVCRLIESMTQLDTLLGFEQNSNAVIHLHSKNSCQGPPILCI</sequence>
<keyword evidence="3" id="KW-1185">Reference proteome</keyword>
<evidence type="ECO:0000256" key="1">
    <source>
        <dbReference type="SAM" id="MobiDB-lite"/>
    </source>
</evidence>
<dbReference type="EMBL" id="JAOPHQ010002629">
    <property type="protein sequence ID" value="KAK0146085.1"/>
    <property type="molecule type" value="Genomic_DNA"/>
</dbReference>
<proteinExistence type="predicted"/>
<organism evidence="2 3">
    <name type="scientific">Merluccius polli</name>
    <name type="common">Benguela hake</name>
    <name type="synonym">Merluccius cadenati</name>
    <dbReference type="NCBI Taxonomy" id="89951"/>
    <lineage>
        <taxon>Eukaryota</taxon>
        <taxon>Metazoa</taxon>
        <taxon>Chordata</taxon>
        <taxon>Craniata</taxon>
        <taxon>Vertebrata</taxon>
        <taxon>Euteleostomi</taxon>
        <taxon>Actinopterygii</taxon>
        <taxon>Neopterygii</taxon>
        <taxon>Teleostei</taxon>
        <taxon>Neoteleostei</taxon>
        <taxon>Acanthomorphata</taxon>
        <taxon>Zeiogadaria</taxon>
        <taxon>Gadariae</taxon>
        <taxon>Gadiformes</taxon>
        <taxon>Gadoidei</taxon>
        <taxon>Merlucciidae</taxon>
        <taxon>Merluccius</taxon>
    </lineage>
</organism>
<gene>
    <name evidence="2" type="ORF">N1851_014656</name>
</gene>
<evidence type="ECO:0000313" key="3">
    <source>
        <dbReference type="Proteomes" id="UP001174136"/>
    </source>
</evidence>
<feature type="compositionally biased region" description="Low complexity" evidence="1">
    <location>
        <begin position="592"/>
        <end position="605"/>
    </location>
</feature>
<feature type="region of interest" description="Disordered" evidence="1">
    <location>
        <begin position="360"/>
        <end position="383"/>
    </location>
</feature>
<comment type="caution">
    <text evidence="2">The sequence shown here is derived from an EMBL/GenBank/DDBJ whole genome shotgun (WGS) entry which is preliminary data.</text>
</comment>